<dbReference type="InterPro" id="IPR026284">
    <property type="entry name" value="A2MG_proteobact"/>
</dbReference>
<dbReference type="Pfam" id="PF07703">
    <property type="entry name" value="A2M_BRD"/>
    <property type="match status" value="1"/>
</dbReference>
<dbReference type="InterPro" id="IPR041246">
    <property type="entry name" value="Bact_MG10"/>
</dbReference>
<dbReference type="RefSeq" id="WP_115835946.1">
    <property type="nucleotide sequence ID" value="NZ_CP025086.1"/>
</dbReference>
<dbReference type="PANTHER" id="PTHR40094">
    <property type="entry name" value="ALPHA-2-MACROGLOBULIN HOMOLOG"/>
    <property type="match status" value="1"/>
</dbReference>
<keyword evidence="7" id="KW-1185">Reference proteome</keyword>
<protein>
    <recommendedName>
        <fullName evidence="8">Alpha-2-macroglobulin</fullName>
    </recommendedName>
</protein>
<feature type="domain" description="Alpha-2-macroglobulin" evidence="5">
    <location>
        <begin position="1069"/>
        <end position="1158"/>
    </location>
</feature>
<dbReference type="Pfam" id="PF21142">
    <property type="entry name" value="A2M_bMG2"/>
    <property type="match status" value="1"/>
</dbReference>
<dbReference type="InterPro" id="IPR021868">
    <property type="entry name" value="Alpha_2_Macroglob_MG3"/>
</dbReference>
<dbReference type="SMART" id="SM01360">
    <property type="entry name" value="A2M"/>
    <property type="match status" value="1"/>
</dbReference>
<dbReference type="InterPro" id="IPR041462">
    <property type="entry name" value="Bact_A2M_MG6"/>
</dbReference>
<dbReference type="Pfam" id="PF17962">
    <property type="entry name" value="bMG6"/>
    <property type="match status" value="1"/>
</dbReference>
<dbReference type="PIRSF" id="PIRSF038980">
    <property type="entry name" value="A2M_bac"/>
    <property type="match status" value="1"/>
</dbReference>
<dbReference type="GO" id="GO:0004866">
    <property type="term" value="F:endopeptidase inhibitor activity"/>
    <property type="evidence" value="ECO:0007669"/>
    <property type="project" value="InterPro"/>
</dbReference>
<dbReference type="Pfam" id="PF17972">
    <property type="entry name" value="bMG5"/>
    <property type="match status" value="1"/>
</dbReference>
<dbReference type="SMART" id="SM01359">
    <property type="entry name" value="A2M_N_2"/>
    <property type="match status" value="1"/>
</dbReference>
<dbReference type="Gene3D" id="2.60.40.1930">
    <property type="match status" value="1"/>
</dbReference>
<feature type="signal peptide" evidence="3">
    <location>
        <begin position="1"/>
        <end position="22"/>
    </location>
</feature>
<dbReference type="CDD" id="cd02891">
    <property type="entry name" value="A2M_like"/>
    <property type="match status" value="1"/>
</dbReference>
<name>A0A3D9YYF0_9HYPH</name>
<dbReference type="OrthoDB" id="9767116at2"/>
<organism evidence="6 7">
    <name type="scientific">Methylovirgula ligni</name>
    <dbReference type="NCBI Taxonomy" id="569860"/>
    <lineage>
        <taxon>Bacteria</taxon>
        <taxon>Pseudomonadati</taxon>
        <taxon>Pseudomonadota</taxon>
        <taxon>Alphaproteobacteria</taxon>
        <taxon>Hyphomicrobiales</taxon>
        <taxon>Beijerinckiaceae</taxon>
        <taxon>Methylovirgula</taxon>
    </lineage>
</organism>
<evidence type="ECO:0000256" key="1">
    <source>
        <dbReference type="ARBA" id="ARBA00010556"/>
    </source>
</evidence>
<dbReference type="PANTHER" id="PTHR40094:SF1">
    <property type="entry name" value="UBIQUITIN DOMAIN-CONTAINING PROTEIN"/>
    <property type="match status" value="1"/>
</dbReference>
<accession>A0A3D9YYF0</accession>
<dbReference type="Pfam" id="PF11974">
    <property type="entry name" value="bMG3"/>
    <property type="match status" value="1"/>
</dbReference>
<dbReference type="InterPro" id="IPR011625">
    <property type="entry name" value="A2M_N_BRD"/>
</dbReference>
<reference evidence="6 7" key="1">
    <citation type="submission" date="2018-08" db="EMBL/GenBank/DDBJ databases">
        <title>Genomic Encyclopedia of Type Strains, Phase IV (KMG-IV): sequencing the most valuable type-strain genomes for metagenomic binning, comparative biology and taxonomic classification.</title>
        <authorList>
            <person name="Goeker M."/>
        </authorList>
    </citation>
    <scope>NUCLEOTIDE SEQUENCE [LARGE SCALE GENOMIC DNA]</scope>
    <source>
        <strain evidence="6 7">BW863</strain>
    </source>
</reference>
<dbReference type="SUPFAM" id="SSF48239">
    <property type="entry name" value="Terpenoid cyclases/Protein prenyltransferases"/>
    <property type="match status" value="1"/>
</dbReference>
<dbReference type="Pfam" id="PF00207">
    <property type="entry name" value="A2M"/>
    <property type="match status" value="1"/>
</dbReference>
<evidence type="ECO:0000313" key="7">
    <source>
        <dbReference type="Proteomes" id="UP000256900"/>
    </source>
</evidence>
<dbReference type="Gene3D" id="1.50.10.20">
    <property type="match status" value="1"/>
</dbReference>
<dbReference type="EMBL" id="QUMO01000002">
    <property type="protein sequence ID" value="REF87783.1"/>
    <property type="molecule type" value="Genomic_DNA"/>
</dbReference>
<sequence length="1733" mass="184746">MRMIAALFGLMLGLVVASGASALQSDYSNSDLTSDALRLAAQVAQDGDDLKDQTPDSLRKAAAAALAKGDTKAMLHAIAGLIAIAPDDFGAWLAYSRAEVASGKTDDILQAASTAAYLAYTKAPDKSTAAQALAQLGAVFAQRELWRPSLNAYHASLALAENADIRTTYQKERETYGFRILEYKVDKDSAAPRACFQFSESLASGHVDFASYVSVAGIDRPAVSNEDQQICVDGLHHGQHYTITLRQGLPSSVGEQLLRTAVYDIYVRDRSEQVHFTGKNYVLPRVGQQGIPVVSVNVKKVAVQILRVSDRSLLPIISSSDFLTQLSSYRLQQFKDSDARKIWKGTLDVASELNKDVTTAFPVLEAVGTLEAGVYIMTAKPADALQAGADDYSNVATQWFVVSDLGLTALTSRDGLHVFIRSLTTAKPLSGISLRLVARDNEILATKQSDASGYVRFEPGLSRGSGGLAPGLVVAEDGKGDYGFLNLQQSAFDLTDRGVKGRDVTQPLDAQVFTERGVYRSGETVYVTALLRDDKGVAKEGVPLTLIARRPDGVEYRRMLVADQGAGGRSYALPLLPSSASGTWRVQAYVDPKGAPVGETTFLVEDYVPERLDFKLKPRETQVRAGDTTTVDTNSRYLYGAPGSGLDVGGEVTVEAAGDHGLPVLRGYEAGLQDQTFEAVSKDLPTIVTTDDTGDAAVDVPIPDIAATQPLEAKVVLRVGEPGGRAVERNVTLPILPKGGLIGVKKDFTSLGDGDIANFDVIAINSSAARVARKGLTWSLYRLITDYQWYNQDGHWDFEEVKSSRRVATGTLDLTADALGKIAAPVELGDYRLDIASADPNDAPTSVTFGVGWSGEATAGAPDLLEVTLDKEDYAPGDAMKLKIASRFAGTATVAILNDQLEYSALVDVKKGDNIVSVPVGVNWGAGAYAVVFAHRPLDQAAQRNPGRALGLAWFSIAAASHKLNIAIGAPEKLRPHEHISVPVTLAGLQPGDEAYVTLAAVDVGILNLTHYQTPDPSAYFYGQRTLATEIRDLYGFLIDGTQGTAGAIRSGGDAGGELQGNKPTEAPLALFSGVVKVGADGKAEIGFDLPPFNGTMRLAAVAWTKTRVGSANEDVIVRDPVVVQPTLPRFLALKDHSRLYLQIDNVEGQAGAYSYEVTTDGPVTVGAHAHGTIKLAAAERTSLSVPLIGTGVGTASIDFKMHGPKFTTERNFALDVEAGTSSVYRRIVRQIAPGDSVLVSKDLTAEFLPGTGRVSAAVASLSGIDAAGLLQSLADYPFECSEQLVSRTMPLLYVGKLADPKALAFDTGIADRVNRAIAILLARQDSSGAFGLWSSDNASDEWLNAFVTDFLTRAREEGYDVPQQAYAQALERLRNFVANTSDVEAGQSSGLAYAIYVLARNGKPVMEDLRYLADARLPVFTTPLARAQIAAALALLGDRGRAAKVFAAAGQSLAQANDKDSLTRVDFGSRLRDGAGLLTLAVEGGADSAQIDKAVRVVESARDAITYASTQEESWMVLAAEALAARDQSISLGIDGTTHNGAYYRTWLASTLAAAPVKLVNQGQQPVALALTTSGNPIVPEPAAGQGYTLERGYYSLDGTPLDPTKIKQNDRLVITLKVTESVASYSHLVLDDPLPAGLEIDNPDLYDGGDVDSLSWVKTDVQPTHTEYRDDRFVAAFDRDGQSAATFAVAYIVRAVTPGHYVAPAATIQDMYRPQRYARTNYGAVTIAAPK</sequence>
<dbReference type="InterPro" id="IPR051802">
    <property type="entry name" value="YfhM-like"/>
</dbReference>
<dbReference type="InterPro" id="IPR001599">
    <property type="entry name" value="Macroglobln_a2"/>
</dbReference>
<dbReference type="InterPro" id="IPR041203">
    <property type="entry name" value="Bact_A2M_MG5"/>
</dbReference>
<dbReference type="InterPro" id="IPR008930">
    <property type="entry name" value="Terpenoid_cyclase/PrenylTrfase"/>
</dbReference>
<evidence type="ECO:0000259" key="4">
    <source>
        <dbReference type="SMART" id="SM01359"/>
    </source>
</evidence>
<feature type="chain" id="PRO_5017721120" description="Alpha-2-macroglobulin" evidence="3">
    <location>
        <begin position="23"/>
        <end position="1733"/>
    </location>
</feature>
<dbReference type="Pfam" id="PF01835">
    <property type="entry name" value="MG2"/>
    <property type="match status" value="1"/>
</dbReference>
<evidence type="ECO:0000259" key="5">
    <source>
        <dbReference type="SMART" id="SM01360"/>
    </source>
</evidence>
<evidence type="ECO:0000256" key="2">
    <source>
        <dbReference type="ARBA" id="ARBA00022729"/>
    </source>
</evidence>
<keyword evidence="2 3" id="KW-0732">Signal</keyword>
<dbReference type="InterPro" id="IPR002890">
    <property type="entry name" value="MG2"/>
</dbReference>
<dbReference type="Pfam" id="PF17973">
    <property type="entry name" value="bMG10"/>
    <property type="match status" value="1"/>
</dbReference>
<feature type="domain" description="Alpha-2-macroglobulin bait region" evidence="4">
    <location>
        <begin position="865"/>
        <end position="1009"/>
    </location>
</feature>
<comment type="caution">
    <text evidence="6">The sequence shown here is derived from an EMBL/GenBank/DDBJ whole genome shotgun (WGS) entry which is preliminary data.</text>
</comment>
<evidence type="ECO:0008006" key="8">
    <source>
        <dbReference type="Google" id="ProtNLM"/>
    </source>
</evidence>
<gene>
    <name evidence="6" type="ORF">DES32_1413</name>
</gene>
<proteinExistence type="inferred from homology"/>
<evidence type="ECO:0000256" key="3">
    <source>
        <dbReference type="SAM" id="SignalP"/>
    </source>
</evidence>
<comment type="similarity">
    <text evidence="1">Belongs to the protease inhibitor I39 (alpha-2-macroglobulin) family. Bacterial alpha-2-macroglobulin subfamily.</text>
</comment>
<evidence type="ECO:0000313" key="6">
    <source>
        <dbReference type="EMBL" id="REF87783.1"/>
    </source>
</evidence>
<dbReference type="InterPro" id="IPR049120">
    <property type="entry name" value="A2M_bMG2"/>
</dbReference>
<dbReference type="Proteomes" id="UP000256900">
    <property type="component" value="Unassembled WGS sequence"/>
</dbReference>